<comment type="catalytic activity">
    <reaction evidence="1">
        <text>a phosphate monoester + H2O = an alcohol + phosphate</text>
        <dbReference type="Rhea" id="RHEA:15017"/>
        <dbReference type="ChEBI" id="CHEBI:15377"/>
        <dbReference type="ChEBI" id="CHEBI:30879"/>
        <dbReference type="ChEBI" id="CHEBI:43474"/>
        <dbReference type="ChEBI" id="CHEBI:67140"/>
        <dbReference type="EC" id="3.1.3.2"/>
    </reaction>
</comment>
<dbReference type="PANTHER" id="PTHR11567">
    <property type="entry name" value="ACID PHOSPHATASE-RELATED"/>
    <property type="match status" value="1"/>
</dbReference>
<dbReference type="PANTHER" id="PTHR11567:SF211">
    <property type="entry name" value="PROSTATIC ACID PHOSPHATASE"/>
    <property type="match status" value="1"/>
</dbReference>
<organism evidence="8 9">
    <name type="scientific">Acrobeloides nanus</name>
    <dbReference type="NCBI Taxonomy" id="290746"/>
    <lineage>
        <taxon>Eukaryota</taxon>
        <taxon>Metazoa</taxon>
        <taxon>Ecdysozoa</taxon>
        <taxon>Nematoda</taxon>
        <taxon>Chromadorea</taxon>
        <taxon>Rhabditida</taxon>
        <taxon>Tylenchina</taxon>
        <taxon>Cephalobomorpha</taxon>
        <taxon>Cephaloboidea</taxon>
        <taxon>Cephalobidae</taxon>
        <taxon>Acrobeloides</taxon>
    </lineage>
</organism>
<proteinExistence type="inferred from homology"/>
<keyword evidence="7" id="KW-0325">Glycoprotein</keyword>
<dbReference type="GO" id="GO:0003993">
    <property type="term" value="F:acid phosphatase activity"/>
    <property type="evidence" value="ECO:0007669"/>
    <property type="project" value="UniProtKB-EC"/>
</dbReference>
<evidence type="ECO:0000256" key="5">
    <source>
        <dbReference type="ARBA" id="ARBA00022801"/>
    </source>
</evidence>
<evidence type="ECO:0000313" key="8">
    <source>
        <dbReference type="Proteomes" id="UP000887540"/>
    </source>
</evidence>
<evidence type="ECO:0000256" key="4">
    <source>
        <dbReference type="ARBA" id="ARBA00022729"/>
    </source>
</evidence>
<evidence type="ECO:0000256" key="6">
    <source>
        <dbReference type="ARBA" id="ARBA00023157"/>
    </source>
</evidence>
<dbReference type="CDD" id="cd07061">
    <property type="entry name" value="HP_HAP_like"/>
    <property type="match status" value="1"/>
</dbReference>
<dbReference type="WBParaSite" id="ACRNAN_Path_1531.g5975.t2">
    <property type="protein sequence ID" value="ACRNAN_Path_1531.g5975.t2"/>
    <property type="gene ID" value="ACRNAN_Path_1531.g5975"/>
</dbReference>
<keyword evidence="6" id="KW-1015">Disulfide bond</keyword>
<comment type="similarity">
    <text evidence="2">Belongs to the histidine acid phosphatase family.</text>
</comment>
<keyword evidence="4" id="KW-0732">Signal</keyword>
<protein>
    <recommendedName>
        <fullName evidence="3">acid phosphatase</fullName>
        <ecNumber evidence="3">3.1.3.2</ecNumber>
    </recommendedName>
</protein>
<sequence length="311" mass="36334">MDIGLRVLIYIRSTNVHRTIESARANMVGMYGKVKQHKTKMDNIYSEVKVHTVPFAEDHLLNILANCTRRVNLWKFLRKTREFEAFLKVNDDLFEELTEETGMEITYRNLFMVEDLMHIEQKRGYKLDSYEIELDDRIIYANHQMLKFLNGLSVSPYRGIKFDIEIPKVEAGELLNEILTHMQEKEDCLFDETLNENCTEILRRKYYAYSAHDITMAAFFATLGLKHTDYDKNGNVPLASCIMIEQWLRPDSTSYVKIYYMRRNQPSIDITPKISGCEANCSLIDFSQRSEVYLPDPDINTLCDTPIFNAS</sequence>
<dbReference type="InterPro" id="IPR000560">
    <property type="entry name" value="His_Pase_clade-2"/>
</dbReference>
<dbReference type="Gene3D" id="3.40.50.1240">
    <property type="entry name" value="Phosphoglycerate mutase-like"/>
    <property type="match status" value="1"/>
</dbReference>
<evidence type="ECO:0000256" key="7">
    <source>
        <dbReference type="ARBA" id="ARBA00023180"/>
    </source>
</evidence>
<accession>A0A914C2K2</accession>
<dbReference type="Pfam" id="PF00328">
    <property type="entry name" value="His_Phos_2"/>
    <property type="match status" value="1"/>
</dbReference>
<name>A0A914C2K2_9BILA</name>
<keyword evidence="8" id="KW-1185">Reference proteome</keyword>
<dbReference type="InterPro" id="IPR050645">
    <property type="entry name" value="Histidine_acid_phosphatase"/>
</dbReference>
<reference evidence="9" key="1">
    <citation type="submission" date="2022-11" db="UniProtKB">
        <authorList>
            <consortium name="WormBaseParasite"/>
        </authorList>
    </citation>
    <scope>IDENTIFICATION</scope>
</reference>
<evidence type="ECO:0000256" key="1">
    <source>
        <dbReference type="ARBA" id="ARBA00000032"/>
    </source>
</evidence>
<evidence type="ECO:0000256" key="2">
    <source>
        <dbReference type="ARBA" id="ARBA00005375"/>
    </source>
</evidence>
<dbReference type="Proteomes" id="UP000887540">
    <property type="component" value="Unplaced"/>
</dbReference>
<dbReference type="InterPro" id="IPR029033">
    <property type="entry name" value="His_PPase_superfam"/>
</dbReference>
<evidence type="ECO:0000313" key="9">
    <source>
        <dbReference type="WBParaSite" id="ACRNAN_Path_1531.g5975.t2"/>
    </source>
</evidence>
<keyword evidence="5" id="KW-0378">Hydrolase</keyword>
<dbReference type="AlphaFoldDB" id="A0A914C2K2"/>
<dbReference type="SUPFAM" id="SSF53254">
    <property type="entry name" value="Phosphoglycerate mutase-like"/>
    <property type="match status" value="1"/>
</dbReference>
<evidence type="ECO:0000256" key="3">
    <source>
        <dbReference type="ARBA" id="ARBA00012646"/>
    </source>
</evidence>
<dbReference type="EC" id="3.1.3.2" evidence="3"/>